<dbReference type="GO" id="GO:0006950">
    <property type="term" value="P:response to stress"/>
    <property type="evidence" value="ECO:0007669"/>
    <property type="project" value="UniProtKB-ARBA"/>
</dbReference>
<sequence>IKPKSKPSQTNTKATTLTFRKNRDTITSTTLAEFNQYAFNNTLSSVKVEWSNKLNTTAGVTRMRGKLGQENAHTRVATIELATKVIDDEQRLRSTLLHELCHAAAWLVDGVHKPPHGKCFKKWASISMKKIKDVEVTTTHDYQITYKYAWACTNSNCKCVIQRHSRSVDTTKQCCGRCKSKLIEIEVPGSNGDASKNGYTPKKERKTSDFALFVKTQTSNVRKQLAQERSCSPKEVSQADVMKECGKLWRERKGKKENDDVLQQFLDLSLNGGSP</sequence>
<dbReference type="GeneID" id="7445717"/>
<dbReference type="InterPro" id="IPR036910">
    <property type="entry name" value="HMG_box_dom_sf"/>
</dbReference>
<dbReference type="eggNOG" id="KOG3854">
    <property type="taxonomic scope" value="Eukaryota"/>
</dbReference>
<evidence type="ECO:0000259" key="1">
    <source>
        <dbReference type="SMART" id="SM00731"/>
    </source>
</evidence>
<feature type="non-terminal residue" evidence="2">
    <location>
        <position position="1"/>
    </location>
</feature>
<accession>B8CB47</accession>
<evidence type="ECO:0000313" key="3">
    <source>
        <dbReference type="Proteomes" id="UP000001449"/>
    </source>
</evidence>
<organism evidence="2 3">
    <name type="scientific">Thalassiosira pseudonana</name>
    <name type="common">Marine diatom</name>
    <name type="synonym">Cyclotella nana</name>
    <dbReference type="NCBI Taxonomy" id="35128"/>
    <lineage>
        <taxon>Eukaryota</taxon>
        <taxon>Sar</taxon>
        <taxon>Stramenopiles</taxon>
        <taxon>Ochrophyta</taxon>
        <taxon>Bacillariophyta</taxon>
        <taxon>Coscinodiscophyceae</taxon>
        <taxon>Thalassiosirophycidae</taxon>
        <taxon>Thalassiosirales</taxon>
        <taxon>Thalassiosiraceae</taxon>
        <taxon>Thalassiosira</taxon>
    </lineage>
</organism>
<reference evidence="2 3" key="1">
    <citation type="journal article" date="2004" name="Science">
        <title>The genome of the diatom Thalassiosira pseudonana: ecology, evolution, and metabolism.</title>
        <authorList>
            <person name="Armbrust E.V."/>
            <person name="Berges J.A."/>
            <person name="Bowler C."/>
            <person name="Green B.R."/>
            <person name="Martinez D."/>
            <person name="Putnam N.H."/>
            <person name="Zhou S."/>
            <person name="Allen A.E."/>
            <person name="Apt K.E."/>
            <person name="Bechner M."/>
            <person name="Brzezinski M.A."/>
            <person name="Chaal B.K."/>
            <person name="Chiovitti A."/>
            <person name="Davis A.K."/>
            <person name="Demarest M.S."/>
            <person name="Detter J.C."/>
            <person name="Glavina T."/>
            <person name="Goodstein D."/>
            <person name="Hadi M.Z."/>
            <person name="Hellsten U."/>
            <person name="Hildebrand M."/>
            <person name="Jenkins B.D."/>
            <person name="Jurka J."/>
            <person name="Kapitonov V.V."/>
            <person name="Kroger N."/>
            <person name="Lau W.W."/>
            <person name="Lane T.W."/>
            <person name="Larimer F.W."/>
            <person name="Lippmeier J.C."/>
            <person name="Lucas S."/>
            <person name="Medina M."/>
            <person name="Montsant A."/>
            <person name="Obornik M."/>
            <person name="Parker M.S."/>
            <person name="Palenik B."/>
            <person name="Pazour G.J."/>
            <person name="Richardson P.M."/>
            <person name="Rynearson T.A."/>
            <person name="Saito M.A."/>
            <person name="Schwartz D.C."/>
            <person name="Thamatrakoln K."/>
            <person name="Valentin K."/>
            <person name="Vardi A."/>
            <person name="Wilkerson F.P."/>
            <person name="Rokhsar D.S."/>
        </authorList>
    </citation>
    <scope>NUCLEOTIDE SEQUENCE [LARGE SCALE GENOMIC DNA]</scope>
    <source>
        <strain evidence="2 3">CCMP1335</strain>
    </source>
</reference>
<dbReference type="OMA" id="WRCEGEN"/>
<evidence type="ECO:0000313" key="2">
    <source>
        <dbReference type="EMBL" id="EED89067.1"/>
    </source>
</evidence>
<dbReference type="EMBL" id="CM000648">
    <property type="protein sequence ID" value="EED89067.1"/>
    <property type="molecule type" value="Genomic_DNA"/>
</dbReference>
<feature type="domain" description="SprT-like" evidence="1">
    <location>
        <begin position="24"/>
        <end position="185"/>
    </location>
</feature>
<dbReference type="Pfam" id="PF10263">
    <property type="entry name" value="SprT-like"/>
    <property type="match status" value="1"/>
</dbReference>
<dbReference type="AlphaFoldDB" id="B8CB47"/>
<dbReference type="InterPro" id="IPR006640">
    <property type="entry name" value="SprT-like_domain"/>
</dbReference>
<gene>
    <name evidence="2" type="ORF">THAPSDRAFT_263984</name>
</gene>
<proteinExistence type="predicted"/>
<dbReference type="InParanoid" id="B8CB47"/>
<reference evidence="2 3" key="2">
    <citation type="journal article" date="2008" name="Nature">
        <title>The Phaeodactylum genome reveals the evolutionary history of diatom genomes.</title>
        <authorList>
            <person name="Bowler C."/>
            <person name="Allen A.E."/>
            <person name="Badger J.H."/>
            <person name="Grimwood J."/>
            <person name="Jabbari K."/>
            <person name="Kuo A."/>
            <person name="Maheswari U."/>
            <person name="Martens C."/>
            <person name="Maumus F."/>
            <person name="Otillar R.P."/>
            <person name="Rayko E."/>
            <person name="Salamov A."/>
            <person name="Vandepoele K."/>
            <person name="Beszteri B."/>
            <person name="Gruber A."/>
            <person name="Heijde M."/>
            <person name="Katinka M."/>
            <person name="Mock T."/>
            <person name="Valentin K."/>
            <person name="Verret F."/>
            <person name="Berges J.A."/>
            <person name="Brownlee C."/>
            <person name="Cadoret J.P."/>
            <person name="Chiovitti A."/>
            <person name="Choi C.J."/>
            <person name="Coesel S."/>
            <person name="De Martino A."/>
            <person name="Detter J.C."/>
            <person name="Durkin C."/>
            <person name="Falciatore A."/>
            <person name="Fournet J."/>
            <person name="Haruta M."/>
            <person name="Huysman M.J."/>
            <person name="Jenkins B.D."/>
            <person name="Jiroutova K."/>
            <person name="Jorgensen R.E."/>
            <person name="Joubert Y."/>
            <person name="Kaplan A."/>
            <person name="Kroger N."/>
            <person name="Kroth P.G."/>
            <person name="La Roche J."/>
            <person name="Lindquist E."/>
            <person name="Lommer M."/>
            <person name="Martin-Jezequel V."/>
            <person name="Lopez P.J."/>
            <person name="Lucas S."/>
            <person name="Mangogna M."/>
            <person name="McGinnis K."/>
            <person name="Medlin L.K."/>
            <person name="Montsant A."/>
            <person name="Oudot-Le Secq M.P."/>
            <person name="Napoli C."/>
            <person name="Obornik M."/>
            <person name="Parker M.S."/>
            <person name="Petit J.L."/>
            <person name="Porcel B.M."/>
            <person name="Poulsen N."/>
            <person name="Robison M."/>
            <person name="Rychlewski L."/>
            <person name="Rynearson T.A."/>
            <person name="Schmutz J."/>
            <person name="Shapiro H."/>
            <person name="Siaut M."/>
            <person name="Stanley M."/>
            <person name="Sussman M.R."/>
            <person name="Taylor A.R."/>
            <person name="Vardi A."/>
            <person name="von Dassow P."/>
            <person name="Vyverman W."/>
            <person name="Willis A."/>
            <person name="Wyrwicz L.S."/>
            <person name="Rokhsar D.S."/>
            <person name="Weissenbach J."/>
            <person name="Armbrust E.V."/>
            <person name="Green B.R."/>
            <person name="Van de Peer Y."/>
            <person name="Grigoriev I.V."/>
        </authorList>
    </citation>
    <scope>NUCLEOTIDE SEQUENCE [LARGE SCALE GENOMIC DNA]</scope>
    <source>
        <strain evidence="2 3">CCMP1335</strain>
    </source>
</reference>
<keyword evidence="3" id="KW-1185">Reference proteome</keyword>
<dbReference type="SUPFAM" id="SSF47095">
    <property type="entry name" value="HMG-box"/>
    <property type="match status" value="1"/>
</dbReference>
<dbReference type="RefSeq" id="XP_002293331.1">
    <property type="nucleotide sequence ID" value="XM_002293295.1"/>
</dbReference>
<dbReference type="Proteomes" id="UP000001449">
    <property type="component" value="Chromosome 13"/>
</dbReference>
<protein>
    <recommendedName>
        <fullName evidence="1">SprT-like domain-containing protein</fullName>
    </recommendedName>
</protein>
<dbReference type="SMART" id="SM00731">
    <property type="entry name" value="SprT"/>
    <property type="match status" value="1"/>
</dbReference>
<dbReference type="STRING" id="35128.B8CB47"/>
<dbReference type="PaxDb" id="35128-Thaps263984"/>
<dbReference type="HOGENOM" id="CLU_012966_1_0_1"/>
<dbReference type="PANTHER" id="PTHR23099">
    <property type="entry name" value="TRANSCRIPTIONAL REGULATOR"/>
    <property type="match status" value="1"/>
</dbReference>
<dbReference type="PANTHER" id="PTHR23099:SF0">
    <property type="entry name" value="GERM CELL NUCLEAR ACIDIC PROTEIN"/>
    <property type="match status" value="1"/>
</dbReference>
<name>B8CB47_THAPS</name>
<dbReference type="KEGG" id="tps:THAPSDRAFT_263984"/>